<proteinExistence type="predicted"/>
<sequence length="111" mass="12227">MVQLVSSKLALDRLEARGDTNYSYPHPKPNSSSKPFRKASGARDMIKLQALSEGLVFGMSQDLVASFMRSLALGHLESRRAGNVNVYKASKLFMIFVRALNLLARDVAVLS</sequence>
<keyword evidence="2" id="KW-1185">Reference proteome</keyword>
<name>A0A0M3HNG2_ASCLU</name>
<accession>A0A0M3HNG2</accession>
<dbReference type="AlphaFoldDB" id="A0A0M3HNG2"/>
<dbReference type="Proteomes" id="UP000036681">
    <property type="component" value="Unplaced"/>
</dbReference>
<evidence type="ECO:0000256" key="1">
    <source>
        <dbReference type="SAM" id="MobiDB-lite"/>
    </source>
</evidence>
<reference evidence="3" key="1">
    <citation type="submission" date="2017-02" db="UniProtKB">
        <authorList>
            <consortium name="WormBaseParasite"/>
        </authorList>
    </citation>
    <scope>IDENTIFICATION</scope>
</reference>
<organism evidence="2 3">
    <name type="scientific">Ascaris lumbricoides</name>
    <name type="common">Giant roundworm</name>
    <dbReference type="NCBI Taxonomy" id="6252"/>
    <lineage>
        <taxon>Eukaryota</taxon>
        <taxon>Metazoa</taxon>
        <taxon>Ecdysozoa</taxon>
        <taxon>Nematoda</taxon>
        <taxon>Chromadorea</taxon>
        <taxon>Rhabditida</taxon>
        <taxon>Spirurina</taxon>
        <taxon>Ascaridomorpha</taxon>
        <taxon>Ascaridoidea</taxon>
        <taxon>Ascarididae</taxon>
        <taxon>Ascaris</taxon>
    </lineage>
</organism>
<dbReference type="WBParaSite" id="ALUE_0000321901-mRNA-1">
    <property type="protein sequence ID" value="ALUE_0000321901-mRNA-1"/>
    <property type="gene ID" value="ALUE_0000321901"/>
</dbReference>
<evidence type="ECO:0000313" key="3">
    <source>
        <dbReference type="WBParaSite" id="ALUE_0000321901-mRNA-1"/>
    </source>
</evidence>
<protein>
    <submittedName>
        <fullName evidence="3">Ufd2P_core domain-containing protein</fullName>
    </submittedName>
</protein>
<feature type="region of interest" description="Disordered" evidence="1">
    <location>
        <begin position="19"/>
        <end position="39"/>
    </location>
</feature>
<evidence type="ECO:0000313" key="2">
    <source>
        <dbReference type="Proteomes" id="UP000036681"/>
    </source>
</evidence>